<comment type="similarity">
    <text evidence="3">Belongs to the GFRP family.</text>
</comment>
<dbReference type="GO" id="GO:0005829">
    <property type="term" value="C:cytosol"/>
    <property type="evidence" value="ECO:0007669"/>
    <property type="project" value="UniProtKB-SubCell"/>
</dbReference>
<proteinExistence type="inferred from homology"/>
<dbReference type="InterPro" id="IPR036717">
    <property type="entry name" value="GFRP_sf"/>
</dbReference>
<dbReference type="GO" id="GO:0009890">
    <property type="term" value="P:negative regulation of biosynthetic process"/>
    <property type="evidence" value="ECO:0007669"/>
    <property type="project" value="InterPro"/>
</dbReference>
<evidence type="ECO:0000256" key="8">
    <source>
        <dbReference type="ARBA" id="ARBA00032599"/>
    </source>
</evidence>
<dbReference type="SUPFAM" id="SSF69761">
    <property type="entry name" value="GTP cyclohydrolase I feedback regulatory protein, GFRP"/>
    <property type="match status" value="1"/>
</dbReference>
<evidence type="ECO:0000256" key="10">
    <source>
        <dbReference type="ARBA" id="ARBA00061876"/>
    </source>
</evidence>
<dbReference type="AlphaFoldDB" id="A0AAV7MRA0"/>
<evidence type="ECO:0000256" key="6">
    <source>
        <dbReference type="ARBA" id="ARBA00023136"/>
    </source>
</evidence>
<dbReference type="Proteomes" id="UP001066276">
    <property type="component" value="Chromosome 9"/>
</dbReference>
<dbReference type="Gene3D" id="3.30.1410.10">
    <property type="entry name" value="GTP cyclohydrolase I feedback regulatory protein GFRP"/>
    <property type="match status" value="1"/>
</dbReference>
<gene>
    <name evidence="11" type="ORF">NDU88_001919</name>
</gene>
<evidence type="ECO:0000256" key="1">
    <source>
        <dbReference type="ARBA" id="ARBA00004126"/>
    </source>
</evidence>
<keyword evidence="6" id="KW-0472">Membrane</keyword>
<dbReference type="FunFam" id="3.30.1410.10:FF:000001">
    <property type="entry name" value="GTP cyclohydrolase 1 feedback regulatory protein"/>
    <property type="match status" value="1"/>
</dbReference>
<dbReference type="InterPro" id="IPR009112">
    <property type="entry name" value="GTP_CycHdrlase_I_reg"/>
</dbReference>
<evidence type="ECO:0000256" key="4">
    <source>
        <dbReference type="ARBA" id="ARBA00020099"/>
    </source>
</evidence>
<reference evidence="11" key="1">
    <citation type="journal article" date="2022" name="bioRxiv">
        <title>Sequencing and chromosome-scale assembly of the giantPleurodeles waltlgenome.</title>
        <authorList>
            <person name="Brown T."/>
            <person name="Elewa A."/>
            <person name="Iarovenko S."/>
            <person name="Subramanian E."/>
            <person name="Araus A.J."/>
            <person name="Petzold A."/>
            <person name="Susuki M."/>
            <person name="Suzuki K.-i.T."/>
            <person name="Hayashi T."/>
            <person name="Toyoda A."/>
            <person name="Oliveira C."/>
            <person name="Osipova E."/>
            <person name="Leigh N.D."/>
            <person name="Simon A."/>
            <person name="Yun M.H."/>
        </authorList>
    </citation>
    <scope>NUCLEOTIDE SEQUENCE</scope>
    <source>
        <strain evidence="11">20211129_DDA</strain>
        <tissue evidence="11">Liver</tissue>
    </source>
</reference>
<keyword evidence="12" id="KW-1185">Reference proteome</keyword>
<dbReference type="Pfam" id="PF06399">
    <property type="entry name" value="GFRP"/>
    <property type="match status" value="1"/>
</dbReference>
<comment type="subcellular location">
    <subcellularLocation>
        <location evidence="2">Cytoplasm</location>
        <location evidence="2">Cytosol</location>
    </subcellularLocation>
    <subcellularLocation>
        <location evidence="1">Nucleus membrane</location>
    </subcellularLocation>
</comment>
<comment type="caution">
    <text evidence="11">The sequence shown here is derived from an EMBL/GenBank/DDBJ whole genome shotgun (WGS) entry which is preliminary data.</text>
</comment>
<dbReference type="EMBL" id="JANPWB010000013">
    <property type="protein sequence ID" value="KAJ1104508.1"/>
    <property type="molecule type" value="Genomic_DNA"/>
</dbReference>
<evidence type="ECO:0000256" key="9">
    <source>
        <dbReference type="ARBA" id="ARBA00057388"/>
    </source>
</evidence>
<evidence type="ECO:0000256" key="7">
    <source>
        <dbReference type="ARBA" id="ARBA00023242"/>
    </source>
</evidence>
<accession>A0AAV7MRA0</accession>
<evidence type="ECO:0000313" key="12">
    <source>
        <dbReference type="Proteomes" id="UP001066276"/>
    </source>
</evidence>
<name>A0AAV7MRA0_PLEWA</name>
<evidence type="ECO:0000256" key="5">
    <source>
        <dbReference type="ARBA" id="ARBA00022490"/>
    </source>
</evidence>
<keyword evidence="7" id="KW-0539">Nucleus</keyword>
<dbReference type="PANTHER" id="PTHR16852:SF2">
    <property type="entry name" value="GTP CYCLOHYDROLASE 1 FEEDBACK REGULATORY PROTEIN"/>
    <property type="match status" value="1"/>
</dbReference>
<dbReference type="GO" id="GO:0044549">
    <property type="term" value="F:GTP cyclohydrolase binding"/>
    <property type="evidence" value="ECO:0007669"/>
    <property type="project" value="TreeGrafter"/>
</dbReference>
<dbReference type="PANTHER" id="PTHR16852">
    <property type="entry name" value="GTP CYCLOHYDROLASE 1 FEEDBACK REGULATORY PROTEIN"/>
    <property type="match status" value="1"/>
</dbReference>
<evidence type="ECO:0000256" key="3">
    <source>
        <dbReference type="ARBA" id="ARBA00007605"/>
    </source>
</evidence>
<dbReference type="GO" id="GO:0031965">
    <property type="term" value="C:nuclear membrane"/>
    <property type="evidence" value="ECO:0007669"/>
    <property type="project" value="UniProtKB-SubCell"/>
</dbReference>
<evidence type="ECO:0000256" key="2">
    <source>
        <dbReference type="ARBA" id="ARBA00004514"/>
    </source>
</evidence>
<organism evidence="11 12">
    <name type="scientific">Pleurodeles waltl</name>
    <name type="common">Iberian ribbed newt</name>
    <dbReference type="NCBI Taxonomy" id="8319"/>
    <lineage>
        <taxon>Eukaryota</taxon>
        <taxon>Metazoa</taxon>
        <taxon>Chordata</taxon>
        <taxon>Craniata</taxon>
        <taxon>Vertebrata</taxon>
        <taxon>Euteleostomi</taxon>
        <taxon>Amphibia</taxon>
        <taxon>Batrachia</taxon>
        <taxon>Caudata</taxon>
        <taxon>Salamandroidea</taxon>
        <taxon>Salamandridae</taxon>
        <taxon>Pleurodelinae</taxon>
        <taxon>Pleurodeles</taxon>
    </lineage>
</organism>
<keyword evidence="5" id="KW-0963">Cytoplasm</keyword>
<sequence>MESGPTVVGDELSDIYLMASLAANKRQVLGNNFSEYYVDDPPRVVLNKLEKLGYRFVSMTGVGQTLVWCLHKQEDPPIRCIPNSYD</sequence>
<comment type="function">
    <text evidence="9">Mediates tetrahydrobiopterin inhibition of GTP cyclohydrolase 1.</text>
</comment>
<evidence type="ECO:0000313" key="11">
    <source>
        <dbReference type="EMBL" id="KAJ1104508.1"/>
    </source>
</evidence>
<protein>
    <recommendedName>
        <fullName evidence="4">GTP cyclohydrolase 1 feedback regulatory protein</fullName>
    </recommendedName>
    <alternativeName>
        <fullName evidence="8">GTP cyclohydrolase I feedback regulatory protein</fullName>
    </alternativeName>
</protein>
<comment type="subunit">
    <text evidence="10">Homopentamer. Forms a complex with GCH1 where a GCH1 homodecamer is sandwiched by two GFRP homopentamers.</text>
</comment>